<comment type="caution">
    <text evidence="4">The sequence shown here is derived from an EMBL/GenBank/DDBJ whole genome shotgun (WGS) entry which is preliminary data.</text>
</comment>
<dbReference type="PANTHER" id="PTHR10545">
    <property type="entry name" value="DIAMINE N-ACETYLTRANSFERASE"/>
    <property type="match status" value="1"/>
</dbReference>
<keyword evidence="5" id="KW-1185">Reference proteome</keyword>
<dbReference type="RefSeq" id="WP_368392672.1">
    <property type="nucleotide sequence ID" value="NZ_JBFRYC010000011.1"/>
</dbReference>
<evidence type="ECO:0000313" key="4">
    <source>
        <dbReference type="EMBL" id="MEX1663076.1"/>
    </source>
</evidence>
<evidence type="ECO:0000313" key="5">
    <source>
        <dbReference type="Proteomes" id="UP001557465"/>
    </source>
</evidence>
<dbReference type="Pfam" id="PF00583">
    <property type="entry name" value="Acetyltransf_1"/>
    <property type="match status" value="1"/>
</dbReference>
<dbReference type="Proteomes" id="UP001557465">
    <property type="component" value="Unassembled WGS sequence"/>
</dbReference>
<protein>
    <submittedName>
        <fullName evidence="4">N-acetyltransferase family protein</fullName>
    </submittedName>
</protein>
<dbReference type="PROSITE" id="PS51186">
    <property type="entry name" value="GNAT"/>
    <property type="match status" value="1"/>
</dbReference>
<dbReference type="Gene3D" id="3.40.630.30">
    <property type="match status" value="1"/>
</dbReference>
<dbReference type="InterPro" id="IPR051016">
    <property type="entry name" value="Diverse_Substrate_AcTransf"/>
</dbReference>
<evidence type="ECO:0000256" key="1">
    <source>
        <dbReference type="ARBA" id="ARBA00022679"/>
    </source>
</evidence>
<dbReference type="InterPro" id="IPR016181">
    <property type="entry name" value="Acyl_CoA_acyltransferase"/>
</dbReference>
<feature type="domain" description="N-acetyltransferase" evidence="3">
    <location>
        <begin position="10"/>
        <end position="158"/>
    </location>
</feature>
<evidence type="ECO:0000256" key="2">
    <source>
        <dbReference type="ARBA" id="ARBA00023315"/>
    </source>
</evidence>
<dbReference type="CDD" id="cd04301">
    <property type="entry name" value="NAT_SF"/>
    <property type="match status" value="1"/>
</dbReference>
<evidence type="ECO:0000259" key="3">
    <source>
        <dbReference type="PROSITE" id="PS51186"/>
    </source>
</evidence>
<dbReference type="PANTHER" id="PTHR10545:SF29">
    <property type="entry name" value="GH14572P-RELATED"/>
    <property type="match status" value="1"/>
</dbReference>
<dbReference type="InterPro" id="IPR000182">
    <property type="entry name" value="GNAT_dom"/>
</dbReference>
<keyword evidence="1" id="KW-0808">Transferase</keyword>
<gene>
    <name evidence="4" type="ORF">AB4874_15690</name>
</gene>
<dbReference type="EMBL" id="JBFRYC010000011">
    <property type="protein sequence ID" value="MEX1663076.1"/>
    <property type="molecule type" value="Genomic_DNA"/>
</dbReference>
<dbReference type="SUPFAM" id="SSF55729">
    <property type="entry name" value="Acyl-CoA N-acyltransferases (Nat)"/>
    <property type="match status" value="1"/>
</dbReference>
<reference evidence="4 5" key="1">
    <citation type="journal article" date="2011" name="Int. J. Syst. Evol. Microbiol.">
        <title>Zhongshania antarctica gen. nov., sp. nov. and Zhongshania guokunii sp. nov., gammaproteobacteria respectively isolated from coastal attached (fast) ice and surface seawater of the Antarctic.</title>
        <authorList>
            <person name="Li H.J."/>
            <person name="Zhang X.Y."/>
            <person name="Chen C.X."/>
            <person name="Zhang Y.J."/>
            <person name="Gao Z.M."/>
            <person name="Yu Y."/>
            <person name="Chen X.L."/>
            <person name="Chen B."/>
            <person name="Zhang Y.Z."/>
        </authorList>
    </citation>
    <scope>NUCLEOTIDE SEQUENCE [LARGE SCALE GENOMIC DNA]</scope>
    <source>
        <strain evidence="4 5">15-R06ZXC-3</strain>
    </source>
</reference>
<accession>A0ABV3TNA0</accession>
<proteinExistence type="predicted"/>
<name>A0ABV3TNA0_9RHOB</name>
<keyword evidence="2" id="KW-0012">Acyltransferase</keyword>
<organism evidence="4 5">
    <name type="scientific">Thioclava arctica</name>
    <dbReference type="NCBI Taxonomy" id="3238301"/>
    <lineage>
        <taxon>Bacteria</taxon>
        <taxon>Pseudomonadati</taxon>
        <taxon>Pseudomonadota</taxon>
        <taxon>Alphaproteobacteria</taxon>
        <taxon>Rhodobacterales</taxon>
        <taxon>Paracoccaceae</taxon>
        <taxon>Thioclava</taxon>
    </lineage>
</organism>
<sequence>MKNLPIDQTVKMRDATRADLPQLLSMVEALAKHHEDVPPITVEALERDIFGDIPWVYVIVSEVDGKVVGYASLCPLIQLQFGVRGIDMHHLFIETGFRGVGIGRLLIEASMRKARELSCSYMVVGTHPDNSAAQAVYTACGFDRRDGSHPRFRISLTL</sequence>